<accession>A0A8R7TBY0</accession>
<evidence type="ECO:0008006" key="4">
    <source>
        <dbReference type="Google" id="ProtNLM"/>
    </source>
</evidence>
<feature type="signal peptide" evidence="1">
    <location>
        <begin position="1"/>
        <end position="18"/>
    </location>
</feature>
<name>A0A8R7TBY0_TRIUA</name>
<protein>
    <recommendedName>
        <fullName evidence="4">Secreted protein</fullName>
    </recommendedName>
</protein>
<dbReference type="Gramene" id="TuG1812G0200000350.01.T01">
    <property type="protein sequence ID" value="TuG1812G0200000350.01.T01.cds281902"/>
    <property type="gene ID" value="TuG1812G0200000350.01"/>
</dbReference>
<keyword evidence="3" id="KW-1185">Reference proteome</keyword>
<reference evidence="2" key="3">
    <citation type="submission" date="2022-06" db="UniProtKB">
        <authorList>
            <consortium name="EnsemblPlants"/>
        </authorList>
    </citation>
    <scope>IDENTIFICATION</scope>
</reference>
<dbReference type="Proteomes" id="UP000015106">
    <property type="component" value="Chromosome 2"/>
</dbReference>
<evidence type="ECO:0000313" key="2">
    <source>
        <dbReference type="EnsemblPlants" id="TuG1812G0200000350.01.T01.cds281902"/>
    </source>
</evidence>
<proteinExistence type="predicted"/>
<evidence type="ECO:0000256" key="1">
    <source>
        <dbReference type="SAM" id="SignalP"/>
    </source>
</evidence>
<feature type="chain" id="PRO_5035909234" description="Secreted protein" evidence="1">
    <location>
        <begin position="19"/>
        <end position="83"/>
    </location>
</feature>
<keyword evidence="1" id="KW-0732">Signal</keyword>
<sequence length="83" mass="8882">MWCLAWSINLLKASLMLCEILERQSPDSLEGSFSIRGRTSLSASQASSIGGIRVGGHTASLRQTAISKSSLIGHFANCAKYPI</sequence>
<dbReference type="AlphaFoldDB" id="A0A8R7TBY0"/>
<reference evidence="3" key="1">
    <citation type="journal article" date="2013" name="Nature">
        <title>Draft genome of the wheat A-genome progenitor Triticum urartu.</title>
        <authorList>
            <person name="Ling H.Q."/>
            <person name="Zhao S."/>
            <person name="Liu D."/>
            <person name="Wang J."/>
            <person name="Sun H."/>
            <person name="Zhang C."/>
            <person name="Fan H."/>
            <person name="Li D."/>
            <person name="Dong L."/>
            <person name="Tao Y."/>
            <person name="Gao C."/>
            <person name="Wu H."/>
            <person name="Li Y."/>
            <person name="Cui Y."/>
            <person name="Guo X."/>
            <person name="Zheng S."/>
            <person name="Wang B."/>
            <person name="Yu K."/>
            <person name="Liang Q."/>
            <person name="Yang W."/>
            <person name="Lou X."/>
            <person name="Chen J."/>
            <person name="Feng M."/>
            <person name="Jian J."/>
            <person name="Zhang X."/>
            <person name="Luo G."/>
            <person name="Jiang Y."/>
            <person name="Liu J."/>
            <person name="Wang Z."/>
            <person name="Sha Y."/>
            <person name="Zhang B."/>
            <person name="Wu H."/>
            <person name="Tang D."/>
            <person name="Shen Q."/>
            <person name="Xue P."/>
            <person name="Zou S."/>
            <person name="Wang X."/>
            <person name="Liu X."/>
            <person name="Wang F."/>
            <person name="Yang Y."/>
            <person name="An X."/>
            <person name="Dong Z."/>
            <person name="Zhang K."/>
            <person name="Zhang X."/>
            <person name="Luo M.C."/>
            <person name="Dvorak J."/>
            <person name="Tong Y."/>
            <person name="Wang J."/>
            <person name="Yang H."/>
            <person name="Li Z."/>
            <person name="Wang D."/>
            <person name="Zhang A."/>
            <person name="Wang J."/>
        </authorList>
    </citation>
    <scope>NUCLEOTIDE SEQUENCE</scope>
    <source>
        <strain evidence="3">cv. G1812</strain>
    </source>
</reference>
<dbReference type="EnsemblPlants" id="TuG1812G0200000350.01.T01">
    <property type="protein sequence ID" value="TuG1812G0200000350.01.T01.cds281902"/>
    <property type="gene ID" value="TuG1812G0200000350.01"/>
</dbReference>
<organism evidence="2 3">
    <name type="scientific">Triticum urartu</name>
    <name type="common">Red wild einkorn</name>
    <name type="synonym">Crithodium urartu</name>
    <dbReference type="NCBI Taxonomy" id="4572"/>
    <lineage>
        <taxon>Eukaryota</taxon>
        <taxon>Viridiplantae</taxon>
        <taxon>Streptophyta</taxon>
        <taxon>Embryophyta</taxon>
        <taxon>Tracheophyta</taxon>
        <taxon>Spermatophyta</taxon>
        <taxon>Magnoliopsida</taxon>
        <taxon>Liliopsida</taxon>
        <taxon>Poales</taxon>
        <taxon>Poaceae</taxon>
        <taxon>BOP clade</taxon>
        <taxon>Pooideae</taxon>
        <taxon>Triticodae</taxon>
        <taxon>Triticeae</taxon>
        <taxon>Triticinae</taxon>
        <taxon>Triticum</taxon>
    </lineage>
</organism>
<reference evidence="2" key="2">
    <citation type="submission" date="2018-03" db="EMBL/GenBank/DDBJ databases">
        <title>The Triticum urartu genome reveals the dynamic nature of wheat genome evolution.</title>
        <authorList>
            <person name="Ling H."/>
            <person name="Ma B."/>
            <person name="Shi X."/>
            <person name="Liu H."/>
            <person name="Dong L."/>
            <person name="Sun H."/>
            <person name="Cao Y."/>
            <person name="Gao Q."/>
            <person name="Zheng S."/>
            <person name="Li Y."/>
            <person name="Yu Y."/>
            <person name="Du H."/>
            <person name="Qi M."/>
            <person name="Li Y."/>
            <person name="Yu H."/>
            <person name="Cui Y."/>
            <person name="Wang N."/>
            <person name="Chen C."/>
            <person name="Wu H."/>
            <person name="Zhao Y."/>
            <person name="Zhang J."/>
            <person name="Li Y."/>
            <person name="Zhou W."/>
            <person name="Zhang B."/>
            <person name="Hu W."/>
            <person name="Eijk M."/>
            <person name="Tang J."/>
            <person name="Witsenboer H."/>
            <person name="Zhao S."/>
            <person name="Li Z."/>
            <person name="Zhang A."/>
            <person name="Wang D."/>
            <person name="Liang C."/>
        </authorList>
    </citation>
    <scope>NUCLEOTIDE SEQUENCE [LARGE SCALE GENOMIC DNA]</scope>
    <source>
        <strain evidence="2">cv. G1812</strain>
    </source>
</reference>
<evidence type="ECO:0000313" key="3">
    <source>
        <dbReference type="Proteomes" id="UP000015106"/>
    </source>
</evidence>